<sequence>MFPMKIICLLALVMSAVAIECPAGYEVVGSTCIHHLPGGYLTYDDAVNYCHQNFGRLPVLADCASFTEVATYVDDGGSTDAHNGYWLGATSPAPNHVWQWSDGTALQMGAPYWAANTGETAREPQGGTSQNCASIMPDRGWSIHDFACDASNFYPLCSITPVHGICPTPYVEVGTQCVHMIPSAHHWSSSRSQCGLTGGDLIVFDDCDQYRKVNLYLTEQGYNPDGYWIGGSDSALEGQWRWTNGSPMVMGLPYWGNVRNLIYTREGFRNICNQLKDTDVNLQCNDGKTALHYAASTGFKSVVAVFVETLKEDENFQEIFTRKDDTGHYSIDKAFDGGHDKLFRILLHRMEPNKKDKEFSIKLHGYFKMCLDEKNWTWLLNKYQYARWFLYSYLAIDIVTAVVVALLLSMTWNSQRQQAAFSGATRSQVSQAFADTRSADSDMLAAVSSVMLIADTDASCSSWGNGWNASDDME</sequence>
<keyword evidence="2" id="KW-0732">Signal</keyword>
<keyword evidence="1" id="KW-0472">Membrane</keyword>
<reference evidence="5" key="1">
    <citation type="submission" date="2025-08" db="UniProtKB">
        <authorList>
            <consortium name="RefSeq"/>
        </authorList>
    </citation>
    <scope>IDENTIFICATION</scope>
    <source>
        <tissue evidence="5">Whole organism</tissue>
    </source>
</reference>
<dbReference type="AlphaFoldDB" id="A0A8B7NSI2"/>
<evidence type="ECO:0000259" key="3">
    <source>
        <dbReference type="PROSITE" id="PS50041"/>
    </source>
</evidence>
<dbReference type="PANTHER" id="PTHR22801:SF63">
    <property type="entry name" value="C-TYPE LECTIN DOMAIN-CONTAINING PROTEIN"/>
    <property type="match status" value="1"/>
</dbReference>
<organism evidence="4 5">
    <name type="scientific">Hyalella azteca</name>
    <name type="common">Amphipod</name>
    <dbReference type="NCBI Taxonomy" id="294128"/>
    <lineage>
        <taxon>Eukaryota</taxon>
        <taxon>Metazoa</taxon>
        <taxon>Ecdysozoa</taxon>
        <taxon>Arthropoda</taxon>
        <taxon>Crustacea</taxon>
        <taxon>Multicrustacea</taxon>
        <taxon>Malacostraca</taxon>
        <taxon>Eumalacostraca</taxon>
        <taxon>Peracarida</taxon>
        <taxon>Amphipoda</taxon>
        <taxon>Senticaudata</taxon>
        <taxon>Talitrida</taxon>
        <taxon>Talitroidea</taxon>
        <taxon>Hyalellidae</taxon>
        <taxon>Hyalella</taxon>
    </lineage>
</organism>
<feature type="domain" description="C-type lectin" evidence="3">
    <location>
        <begin position="173"/>
        <end position="272"/>
    </location>
</feature>
<gene>
    <name evidence="5" type="primary">LOC108673367</name>
</gene>
<feature type="chain" id="PRO_5034458474" evidence="2">
    <location>
        <begin position="19"/>
        <end position="474"/>
    </location>
</feature>
<dbReference type="InterPro" id="IPR016186">
    <property type="entry name" value="C-type_lectin-like/link_sf"/>
</dbReference>
<evidence type="ECO:0000256" key="1">
    <source>
        <dbReference type="SAM" id="Phobius"/>
    </source>
</evidence>
<dbReference type="KEGG" id="hazt:108673367"/>
<proteinExistence type="predicted"/>
<feature type="signal peptide" evidence="2">
    <location>
        <begin position="1"/>
        <end position="18"/>
    </location>
</feature>
<dbReference type="SUPFAM" id="SSF56436">
    <property type="entry name" value="C-type lectin-like"/>
    <property type="match status" value="2"/>
</dbReference>
<feature type="domain" description="C-type lectin" evidence="3">
    <location>
        <begin position="28"/>
        <end position="142"/>
    </location>
</feature>
<dbReference type="InterPro" id="IPR036770">
    <property type="entry name" value="Ankyrin_rpt-contain_sf"/>
</dbReference>
<dbReference type="InterPro" id="IPR016187">
    <property type="entry name" value="CTDL_fold"/>
</dbReference>
<name>A0A8B7NSI2_HYAAZ</name>
<dbReference type="SMART" id="SM00034">
    <property type="entry name" value="CLECT"/>
    <property type="match status" value="2"/>
</dbReference>
<feature type="transmembrane region" description="Helical" evidence="1">
    <location>
        <begin position="388"/>
        <end position="408"/>
    </location>
</feature>
<keyword evidence="1" id="KW-0812">Transmembrane</keyword>
<dbReference type="CDD" id="cd00037">
    <property type="entry name" value="CLECT"/>
    <property type="match status" value="1"/>
</dbReference>
<evidence type="ECO:0000313" key="4">
    <source>
        <dbReference type="Proteomes" id="UP000694843"/>
    </source>
</evidence>
<protein>
    <submittedName>
        <fullName evidence="5">Uncharacterized protein LOC108673367</fullName>
    </submittedName>
</protein>
<dbReference type="InterPro" id="IPR002110">
    <property type="entry name" value="Ankyrin_rpt"/>
</dbReference>
<evidence type="ECO:0000313" key="5">
    <source>
        <dbReference type="RefSeq" id="XP_018016672.1"/>
    </source>
</evidence>
<dbReference type="Proteomes" id="UP000694843">
    <property type="component" value="Unplaced"/>
</dbReference>
<dbReference type="OrthoDB" id="538816at2759"/>
<dbReference type="InterPro" id="IPR001304">
    <property type="entry name" value="C-type_lectin-like"/>
</dbReference>
<dbReference type="InterPro" id="IPR050801">
    <property type="entry name" value="Ca-Dep_Lectins_ImmuneDev"/>
</dbReference>
<dbReference type="Pfam" id="PF00059">
    <property type="entry name" value="Lectin_C"/>
    <property type="match status" value="1"/>
</dbReference>
<dbReference type="SUPFAM" id="SSF48403">
    <property type="entry name" value="Ankyrin repeat"/>
    <property type="match status" value="1"/>
</dbReference>
<keyword evidence="4" id="KW-1185">Reference proteome</keyword>
<accession>A0A8B7NSI2</accession>
<evidence type="ECO:0000256" key="2">
    <source>
        <dbReference type="SAM" id="SignalP"/>
    </source>
</evidence>
<keyword evidence="1" id="KW-1133">Transmembrane helix</keyword>
<dbReference type="GeneID" id="108673367"/>
<dbReference type="PROSITE" id="PS50041">
    <property type="entry name" value="C_TYPE_LECTIN_2"/>
    <property type="match status" value="2"/>
</dbReference>
<dbReference type="PANTHER" id="PTHR22801">
    <property type="entry name" value="LITHOSTATHINE"/>
    <property type="match status" value="1"/>
</dbReference>
<feature type="non-terminal residue" evidence="5">
    <location>
        <position position="474"/>
    </location>
</feature>
<dbReference type="RefSeq" id="XP_018016672.1">
    <property type="nucleotide sequence ID" value="XM_018161183.2"/>
</dbReference>
<dbReference type="Gene3D" id="3.10.100.10">
    <property type="entry name" value="Mannose-Binding Protein A, subunit A"/>
    <property type="match status" value="2"/>
</dbReference>
<dbReference type="Pfam" id="PF12796">
    <property type="entry name" value="Ank_2"/>
    <property type="match status" value="1"/>
</dbReference>